<sequence length="180" mass="20263">MQFCRESFGFRRGIFLIVVVFDIADSASLTRILRDNIQWSNPSSVGFHPSSGLDGRNWDVESGSSSWSNTGDATVSATLRILGRSSSSSWNDGGPSQNWSPIGHHFEGRRRRLPNSSQISWNNPPPIHSGSWSDETSSIFGHGRTTNDRPPFFDGRRPNEPSWHDHDDGFSDLWYRARKV</sequence>
<dbReference type="AlphaFoldDB" id="A0A915HWV1"/>
<evidence type="ECO:0000313" key="3">
    <source>
        <dbReference type="WBParaSite" id="nRc.2.0.1.t06364-RA"/>
    </source>
</evidence>
<reference evidence="3" key="1">
    <citation type="submission" date="2022-11" db="UniProtKB">
        <authorList>
            <consortium name="WormBaseParasite"/>
        </authorList>
    </citation>
    <scope>IDENTIFICATION</scope>
</reference>
<feature type="compositionally biased region" description="Basic and acidic residues" evidence="1">
    <location>
        <begin position="154"/>
        <end position="164"/>
    </location>
</feature>
<name>A0A915HWV1_ROMCU</name>
<feature type="compositionally biased region" description="Polar residues" evidence="1">
    <location>
        <begin position="130"/>
        <end position="139"/>
    </location>
</feature>
<feature type="compositionally biased region" description="Polar residues" evidence="1">
    <location>
        <begin position="90"/>
        <end position="100"/>
    </location>
</feature>
<keyword evidence="2" id="KW-1185">Reference proteome</keyword>
<feature type="region of interest" description="Disordered" evidence="1">
    <location>
        <begin position="86"/>
        <end position="164"/>
    </location>
</feature>
<protein>
    <submittedName>
        <fullName evidence="3">Uncharacterized protein</fullName>
    </submittedName>
</protein>
<accession>A0A915HWV1</accession>
<evidence type="ECO:0000313" key="2">
    <source>
        <dbReference type="Proteomes" id="UP000887565"/>
    </source>
</evidence>
<dbReference type="WBParaSite" id="nRc.2.0.1.t06364-RA">
    <property type="protein sequence ID" value="nRc.2.0.1.t06364-RA"/>
    <property type="gene ID" value="nRc.2.0.1.g06364"/>
</dbReference>
<dbReference type="Proteomes" id="UP000887565">
    <property type="component" value="Unplaced"/>
</dbReference>
<evidence type="ECO:0000256" key="1">
    <source>
        <dbReference type="SAM" id="MobiDB-lite"/>
    </source>
</evidence>
<proteinExistence type="predicted"/>
<organism evidence="2 3">
    <name type="scientific">Romanomermis culicivorax</name>
    <name type="common">Nematode worm</name>
    <dbReference type="NCBI Taxonomy" id="13658"/>
    <lineage>
        <taxon>Eukaryota</taxon>
        <taxon>Metazoa</taxon>
        <taxon>Ecdysozoa</taxon>
        <taxon>Nematoda</taxon>
        <taxon>Enoplea</taxon>
        <taxon>Dorylaimia</taxon>
        <taxon>Mermithida</taxon>
        <taxon>Mermithoidea</taxon>
        <taxon>Mermithidae</taxon>
        <taxon>Romanomermis</taxon>
    </lineage>
</organism>